<evidence type="ECO:0000256" key="1">
    <source>
        <dbReference type="SAM" id="MobiDB-lite"/>
    </source>
</evidence>
<protein>
    <submittedName>
        <fullName evidence="2">Uncharacterized protein</fullName>
    </submittedName>
</protein>
<organism evidence="2 3">
    <name type="scientific">Aegilops tauschii subsp. strangulata</name>
    <name type="common">Goatgrass</name>
    <dbReference type="NCBI Taxonomy" id="200361"/>
    <lineage>
        <taxon>Eukaryota</taxon>
        <taxon>Viridiplantae</taxon>
        <taxon>Streptophyta</taxon>
        <taxon>Embryophyta</taxon>
        <taxon>Tracheophyta</taxon>
        <taxon>Spermatophyta</taxon>
        <taxon>Magnoliopsida</taxon>
        <taxon>Liliopsida</taxon>
        <taxon>Poales</taxon>
        <taxon>Poaceae</taxon>
        <taxon>BOP clade</taxon>
        <taxon>Pooideae</taxon>
        <taxon>Triticodae</taxon>
        <taxon>Triticeae</taxon>
        <taxon>Triticinae</taxon>
        <taxon>Aegilops</taxon>
    </lineage>
</organism>
<dbReference type="AlphaFoldDB" id="A0A453MG05"/>
<evidence type="ECO:0000313" key="2">
    <source>
        <dbReference type="EnsemblPlants" id="AET5Gv21168800.23"/>
    </source>
</evidence>
<sequence length="114" mass="12557">MMCPLPVSAFVKSSLMPLKPNRLLLRKLSVPSSLLRRPSKIRKVQLSGHSLNTDASCSLVMPSPITLRSSRSGRLQPPGTVPTPSQPPTKRCSWSWATCCLGSSRSRSWATRRN</sequence>
<accession>A0A453MG05</accession>
<reference evidence="3" key="1">
    <citation type="journal article" date="2014" name="Science">
        <title>Ancient hybridizations among the ancestral genomes of bread wheat.</title>
        <authorList>
            <consortium name="International Wheat Genome Sequencing Consortium,"/>
            <person name="Marcussen T."/>
            <person name="Sandve S.R."/>
            <person name="Heier L."/>
            <person name="Spannagl M."/>
            <person name="Pfeifer M."/>
            <person name="Jakobsen K.S."/>
            <person name="Wulff B.B."/>
            <person name="Steuernagel B."/>
            <person name="Mayer K.F."/>
            <person name="Olsen O.A."/>
        </authorList>
    </citation>
    <scope>NUCLEOTIDE SEQUENCE [LARGE SCALE GENOMIC DNA]</scope>
    <source>
        <strain evidence="3">cv. AL8/78</strain>
    </source>
</reference>
<name>A0A453MG05_AEGTS</name>
<dbReference type="Gramene" id="AET5Gv21168800.23">
    <property type="protein sequence ID" value="AET5Gv21168800.23"/>
    <property type="gene ID" value="AET5Gv21168800"/>
</dbReference>
<evidence type="ECO:0000313" key="3">
    <source>
        <dbReference type="Proteomes" id="UP000015105"/>
    </source>
</evidence>
<reference evidence="2" key="3">
    <citation type="journal article" date="2017" name="Nature">
        <title>Genome sequence of the progenitor of the wheat D genome Aegilops tauschii.</title>
        <authorList>
            <person name="Luo M.C."/>
            <person name="Gu Y.Q."/>
            <person name="Puiu D."/>
            <person name="Wang H."/>
            <person name="Twardziok S.O."/>
            <person name="Deal K.R."/>
            <person name="Huo N."/>
            <person name="Zhu T."/>
            <person name="Wang L."/>
            <person name="Wang Y."/>
            <person name="McGuire P.E."/>
            <person name="Liu S."/>
            <person name="Long H."/>
            <person name="Ramasamy R.K."/>
            <person name="Rodriguez J.C."/>
            <person name="Van S.L."/>
            <person name="Yuan L."/>
            <person name="Wang Z."/>
            <person name="Xia Z."/>
            <person name="Xiao L."/>
            <person name="Anderson O.D."/>
            <person name="Ouyang S."/>
            <person name="Liang Y."/>
            <person name="Zimin A.V."/>
            <person name="Pertea G."/>
            <person name="Qi P."/>
            <person name="Bennetzen J.L."/>
            <person name="Dai X."/>
            <person name="Dawson M.W."/>
            <person name="Muller H.G."/>
            <person name="Kugler K."/>
            <person name="Rivarola-Duarte L."/>
            <person name="Spannagl M."/>
            <person name="Mayer K.F.X."/>
            <person name="Lu F.H."/>
            <person name="Bevan M.W."/>
            <person name="Leroy P."/>
            <person name="Li P."/>
            <person name="You F.M."/>
            <person name="Sun Q."/>
            <person name="Liu Z."/>
            <person name="Lyons E."/>
            <person name="Wicker T."/>
            <person name="Salzberg S.L."/>
            <person name="Devos K.M."/>
            <person name="Dvorak J."/>
        </authorList>
    </citation>
    <scope>NUCLEOTIDE SEQUENCE [LARGE SCALE GENOMIC DNA]</scope>
    <source>
        <strain evidence="2">cv. AL8/78</strain>
    </source>
</reference>
<dbReference type="Proteomes" id="UP000015105">
    <property type="component" value="Chromosome 5D"/>
</dbReference>
<reference evidence="2" key="4">
    <citation type="submission" date="2019-03" db="UniProtKB">
        <authorList>
            <consortium name="EnsemblPlants"/>
        </authorList>
    </citation>
    <scope>IDENTIFICATION</scope>
</reference>
<keyword evidence="3" id="KW-1185">Reference proteome</keyword>
<reference evidence="2" key="5">
    <citation type="journal article" date="2021" name="G3 (Bethesda)">
        <title>Aegilops tauschii genome assembly Aet v5.0 features greater sequence contiguity and improved annotation.</title>
        <authorList>
            <person name="Wang L."/>
            <person name="Zhu T."/>
            <person name="Rodriguez J.C."/>
            <person name="Deal K.R."/>
            <person name="Dubcovsky J."/>
            <person name="McGuire P.E."/>
            <person name="Lux T."/>
            <person name="Spannagl M."/>
            <person name="Mayer K.F.X."/>
            <person name="Baldrich P."/>
            <person name="Meyers B.C."/>
            <person name="Huo N."/>
            <person name="Gu Y.Q."/>
            <person name="Zhou H."/>
            <person name="Devos K.M."/>
            <person name="Bennetzen J.L."/>
            <person name="Unver T."/>
            <person name="Budak H."/>
            <person name="Gulick P.J."/>
            <person name="Galiba G."/>
            <person name="Kalapos B."/>
            <person name="Nelson D.R."/>
            <person name="Li P."/>
            <person name="You F.M."/>
            <person name="Luo M.C."/>
            <person name="Dvorak J."/>
        </authorList>
    </citation>
    <scope>NUCLEOTIDE SEQUENCE [LARGE SCALE GENOMIC DNA]</scope>
    <source>
        <strain evidence="2">cv. AL8/78</strain>
    </source>
</reference>
<dbReference type="EnsemblPlants" id="AET5Gv21168800.23">
    <property type="protein sequence ID" value="AET5Gv21168800.23"/>
    <property type="gene ID" value="AET5Gv21168800"/>
</dbReference>
<proteinExistence type="predicted"/>
<reference evidence="3" key="2">
    <citation type="journal article" date="2017" name="Nat. Plants">
        <title>The Aegilops tauschii genome reveals multiple impacts of transposons.</title>
        <authorList>
            <person name="Zhao G."/>
            <person name="Zou C."/>
            <person name="Li K."/>
            <person name="Wang K."/>
            <person name="Li T."/>
            <person name="Gao L."/>
            <person name="Zhang X."/>
            <person name="Wang H."/>
            <person name="Yang Z."/>
            <person name="Liu X."/>
            <person name="Jiang W."/>
            <person name="Mao L."/>
            <person name="Kong X."/>
            <person name="Jiao Y."/>
            <person name="Jia J."/>
        </authorList>
    </citation>
    <scope>NUCLEOTIDE SEQUENCE [LARGE SCALE GENOMIC DNA]</scope>
    <source>
        <strain evidence="3">cv. AL8/78</strain>
    </source>
</reference>
<feature type="region of interest" description="Disordered" evidence="1">
    <location>
        <begin position="68"/>
        <end position="92"/>
    </location>
</feature>